<evidence type="ECO:0000256" key="2">
    <source>
        <dbReference type="ARBA" id="ARBA00023125"/>
    </source>
</evidence>
<dbReference type="Gene3D" id="3.40.50.2300">
    <property type="match status" value="2"/>
</dbReference>
<accession>A0A4Z0WHC6</accession>
<dbReference type="GO" id="GO:0055085">
    <property type="term" value="P:transmembrane transport"/>
    <property type="evidence" value="ECO:0007669"/>
    <property type="project" value="UniProtKB-ARBA"/>
</dbReference>
<reference evidence="5 6" key="1">
    <citation type="submission" date="2019-04" db="EMBL/GenBank/DDBJ databases">
        <title>Natronospirillum operosus gen. nov., sp. nov., a haloalkaliphilic satellite isolated from decaying biomass of laboratory culture of cyanobacterium Geitlerinema sp. and proposal of Natronospirillaceae fam. nov. and Saccharospirillaceae fam. nov.</title>
        <authorList>
            <person name="Kevbrin V."/>
            <person name="Boltyanskaya Y."/>
            <person name="Koziaeva V."/>
            <person name="Grouzdev D.S."/>
            <person name="Park M."/>
            <person name="Cho J."/>
        </authorList>
    </citation>
    <scope>NUCLEOTIDE SEQUENCE [LARGE SCALE GENOMIC DNA]</scope>
    <source>
        <strain evidence="5 6">G-116</strain>
    </source>
</reference>
<dbReference type="InterPro" id="IPR025997">
    <property type="entry name" value="SBP_2_dom"/>
</dbReference>
<dbReference type="PANTHER" id="PTHR30146:SF152">
    <property type="entry name" value="TRANSCRIPTIONAL REGULATORY PROTEIN"/>
    <property type="match status" value="1"/>
</dbReference>
<organism evidence="5 6">
    <name type="scientific">Natronospirillum operosum</name>
    <dbReference type="NCBI Taxonomy" id="2759953"/>
    <lineage>
        <taxon>Bacteria</taxon>
        <taxon>Pseudomonadati</taxon>
        <taxon>Pseudomonadota</taxon>
        <taxon>Gammaproteobacteria</taxon>
        <taxon>Oceanospirillales</taxon>
        <taxon>Natronospirillaceae</taxon>
        <taxon>Natronospirillum</taxon>
    </lineage>
</organism>
<dbReference type="RefSeq" id="WP_135480632.1">
    <property type="nucleotide sequence ID" value="NZ_SRMF01000001.1"/>
</dbReference>
<feature type="domain" description="HTH lacI-type" evidence="4">
    <location>
        <begin position="5"/>
        <end position="60"/>
    </location>
</feature>
<keyword evidence="3" id="KW-0804">Transcription</keyword>
<dbReference type="PROSITE" id="PS50932">
    <property type="entry name" value="HTH_LACI_2"/>
    <property type="match status" value="1"/>
</dbReference>
<evidence type="ECO:0000256" key="3">
    <source>
        <dbReference type="ARBA" id="ARBA00023163"/>
    </source>
</evidence>
<dbReference type="InterPro" id="IPR028082">
    <property type="entry name" value="Peripla_BP_I"/>
</dbReference>
<dbReference type="PANTHER" id="PTHR30146">
    <property type="entry name" value="LACI-RELATED TRANSCRIPTIONAL REPRESSOR"/>
    <property type="match status" value="1"/>
</dbReference>
<keyword evidence="2 5" id="KW-0238">DNA-binding</keyword>
<dbReference type="AlphaFoldDB" id="A0A4Z0WHC6"/>
<dbReference type="EMBL" id="SRMF01000001">
    <property type="protein sequence ID" value="TGG95176.1"/>
    <property type="molecule type" value="Genomic_DNA"/>
</dbReference>
<dbReference type="CDD" id="cd01392">
    <property type="entry name" value="HTH_LacI"/>
    <property type="match status" value="1"/>
</dbReference>
<dbReference type="SMART" id="SM00354">
    <property type="entry name" value="HTH_LACI"/>
    <property type="match status" value="1"/>
</dbReference>
<proteinExistence type="predicted"/>
<dbReference type="PROSITE" id="PS00356">
    <property type="entry name" value="HTH_LACI_1"/>
    <property type="match status" value="1"/>
</dbReference>
<sequence>MSRRPTIKDLARESGVSVATVDRVLNNRHRVRENTAQRVLLAAERIGYHAAGLIRQRMRESMPHYRFHFILQKGEDYFYQQLGKAMEQATAGHADINGEATVEFVADIVPGVLAERLHAAAETADAIAIVAVNHTQVSAAIDEISARGIPVFCLLSDVVAPGRAGFLGVDNRKRGRTAAWAISRLSRRPGQVGIMLGTHRYLGQEMSEISFRSYLREYTPRFTVMESIIDLDDSKLAYEAAMDMVTSNPDLVGIFSAGGGVEGLIQALRDERTGENLIVVCNELTPTTREALLDGTIDMVTATPIERLSAKTIEAMIDALGNPNRVGMTEVPLNADLYISESV</sequence>
<comment type="caution">
    <text evidence="5">The sequence shown here is derived from an EMBL/GenBank/DDBJ whole genome shotgun (WGS) entry which is preliminary data.</text>
</comment>
<protein>
    <submittedName>
        <fullName evidence="5">LacI family DNA-binding transcriptional regulator</fullName>
    </submittedName>
</protein>
<dbReference type="Gene3D" id="1.10.260.40">
    <property type="entry name" value="lambda repressor-like DNA-binding domains"/>
    <property type="match status" value="1"/>
</dbReference>
<dbReference type="SUPFAM" id="SSF53822">
    <property type="entry name" value="Periplasmic binding protein-like I"/>
    <property type="match status" value="1"/>
</dbReference>
<dbReference type="InterPro" id="IPR000843">
    <property type="entry name" value="HTH_LacI"/>
</dbReference>
<dbReference type="OrthoDB" id="9805774at2"/>
<dbReference type="Pfam" id="PF00356">
    <property type="entry name" value="LacI"/>
    <property type="match status" value="1"/>
</dbReference>
<evidence type="ECO:0000313" key="5">
    <source>
        <dbReference type="EMBL" id="TGG95176.1"/>
    </source>
</evidence>
<gene>
    <name evidence="5" type="ORF">E4656_01790</name>
</gene>
<dbReference type="SUPFAM" id="SSF47413">
    <property type="entry name" value="lambda repressor-like DNA-binding domains"/>
    <property type="match status" value="1"/>
</dbReference>
<evidence type="ECO:0000259" key="4">
    <source>
        <dbReference type="PROSITE" id="PS50932"/>
    </source>
</evidence>
<dbReference type="InterPro" id="IPR010982">
    <property type="entry name" value="Lambda_DNA-bd_dom_sf"/>
</dbReference>
<dbReference type="GO" id="GO:0000976">
    <property type="term" value="F:transcription cis-regulatory region binding"/>
    <property type="evidence" value="ECO:0007669"/>
    <property type="project" value="TreeGrafter"/>
</dbReference>
<dbReference type="GO" id="GO:0003700">
    <property type="term" value="F:DNA-binding transcription factor activity"/>
    <property type="evidence" value="ECO:0007669"/>
    <property type="project" value="TreeGrafter"/>
</dbReference>
<dbReference type="Proteomes" id="UP000297475">
    <property type="component" value="Unassembled WGS sequence"/>
</dbReference>
<name>A0A4Z0WHC6_9GAMM</name>
<keyword evidence="1" id="KW-0805">Transcription regulation</keyword>
<dbReference type="PRINTS" id="PR00036">
    <property type="entry name" value="HTHLACI"/>
</dbReference>
<evidence type="ECO:0000256" key="1">
    <source>
        <dbReference type="ARBA" id="ARBA00023015"/>
    </source>
</evidence>
<evidence type="ECO:0000313" key="6">
    <source>
        <dbReference type="Proteomes" id="UP000297475"/>
    </source>
</evidence>
<dbReference type="CDD" id="cd06307">
    <property type="entry name" value="PBP1_sugar_binding"/>
    <property type="match status" value="1"/>
</dbReference>
<keyword evidence="6" id="KW-1185">Reference proteome</keyword>
<dbReference type="Pfam" id="PF13407">
    <property type="entry name" value="Peripla_BP_4"/>
    <property type="match status" value="1"/>
</dbReference>